<dbReference type="InterPro" id="IPR002870">
    <property type="entry name" value="Peptidase_M12B_N"/>
</dbReference>
<dbReference type="GO" id="GO:0016020">
    <property type="term" value="C:membrane"/>
    <property type="evidence" value="ECO:0007669"/>
    <property type="project" value="UniProtKB-SubCell"/>
</dbReference>
<dbReference type="Gene3D" id="3.40.390.10">
    <property type="entry name" value="Collagenase (Catalytic Domain)"/>
    <property type="match status" value="1"/>
</dbReference>
<dbReference type="GO" id="GO:0051044">
    <property type="term" value="P:positive regulation of membrane protein ectodomain proteolysis"/>
    <property type="evidence" value="ECO:0007669"/>
    <property type="project" value="TreeGrafter"/>
</dbReference>
<comment type="subcellular location">
    <subcellularLocation>
        <location evidence="1">Membrane</location>
        <topology evidence="1">Single-pass membrane protein</topology>
    </subcellularLocation>
</comment>
<dbReference type="SUPFAM" id="SSF57552">
    <property type="entry name" value="Blood coagulation inhibitor (disintegrin)"/>
    <property type="match status" value="1"/>
</dbReference>
<feature type="compositionally biased region" description="Low complexity" evidence="5">
    <location>
        <begin position="696"/>
        <end position="707"/>
    </location>
</feature>
<keyword evidence="10" id="KW-1185">Reference proteome</keyword>
<protein>
    <submittedName>
        <fullName evidence="9">Disintegrin and metalloproteinase domain-containing protein 8</fullName>
    </submittedName>
</protein>
<dbReference type="PROSITE" id="PS50214">
    <property type="entry name" value="DISINTEGRIN_2"/>
    <property type="match status" value="1"/>
</dbReference>
<dbReference type="InterPro" id="IPR006586">
    <property type="entry name" value="ADAM_Cys-rich"/>
</dbReference>
<dbReference type="PANTHER" id="PTHR11905:SF20">
    <property type="entry name" value="DISINTEGRIN AND METALLOPROTEINASE DOMAIN-CONTAINING PROTEIN 8"/>
    <property type="match status" value="1"/>
</dbReference>
<dbReference type="EMBL" id="KB030668">
    <property type="protein sequence ID" value="ELK11787.1"/>
    <property type="molecule type" value="Genomic_DNA"/>
</dbReference>
<feature type="domain" description="Disintegrin" evidence="7">
    <location>
        <begin position="432"/>
        <end position="518"/>
    </location>
</feature>
<keyword evidence="6" id="KW-1133">Transmembrane helix</keyword>
<dbReference type="GO" id="GO:0006508">
    <property type="term" value="P:proteolysis"/>
    <property type="evidence" value="ECO:0007669"/>
    <property type="project" value="InterPro"/>
</dbReference>
<feature type="binding site" evidence="4">
    <location>
        <position position="358"/>
    </location>
    <ligand>
        <name>Zn(2+)</name>
        <dbReference type="ChEBI" id="CHEBI:29105"/>
        <note>catalytic</note>
    </ligand>
</feature>
<dbReference type="InterPro" id="IPR018358">
    <property type="entry name" value="Disintegrin_CS"/>
</dbReference>
<dbReference type="SMART" id="SM00608">
    <property type="entry name" value="ACR"/>
    <property type="match status" value="1"/>
</dbReference>
<feature type="transmembrane region" description="Helical" evidence="6">
    <location>
        <begin position="660"/>
        <end position="684"/>
    </location>
</feature>
<dbReference type="Pfam" id="PF01421">
    <property type="entry name" value="Reprolysin"/>
    <property type="match status" value="1"/>
</dbReference>
<dbReference type="Pfam" id="PF00200">
    <property type="entry name" value="Disintegrin"/>
    <property type="match status" value="1"/>
</dbReference>
<dbReference type="InterPro" id="IPR036436">
    <property type="entry name" value="Disintegrin_dom_sf"/>
</dbReference>
<dbReference type="MEROPS" id="M12.208"/>
<dbReference type="Proteomes" id="UP000010552">
    <property type="component" value="Unassembled WGS sequence"/>
</dbReference>
<feature type="compositionally biased region" description="Pro residues" evidence="5">
    <location>
        <begin position="787"/>
        <end position="796"/>
    </location>
</feature>
<dbReference type="InterPro" id="IPR034027">
    <property type="entry name" value="Reprolysin_adamalysin"/>
</dbReference>
<feature type="binding site" evidence="4">
    <location>
        <position position="368"/>
    </location>
    <ligand>
        <name>Zn(2+)</name>
        <dbReference type="ChEBI" id="CHEBI:29105"/>
        <note>catalytic</note>
    </ligand>
</feature>
<sequence>VAAPSAPLPHVEQYEVVWPQRLPGPRTRRALSSQLGLYPESVSYVLGADGRTFTLHLRKNRDLVGAGYTETYTAANGSQVTERLHKQDHCLYQGRVEGHPHSAASLSTCDGLRSDKCPDREGPKAQMLSRLRVGPPKGTRGRGSDSEPLRPALRGFFRAGSAVHLIEPLDGGGEAGRHALYQARHLRQKAGTCGVTNTSLESILGPRTSAAFRPRNRPLSQETRYVEVYVVTDSQEFQQLGSREAVRRRVLEVINHVDKLYQELRFRVVLVGLDIWNHNDKIDVSSQASTTLDNFLAWRAQHLLGRHPHDNAQLITGVDFTGNTVGLAKVSTMCSRDSAAVSQDHSQNPVGVASTMAHEMGHNLGMDHDEDIQGCYCPESRDRGGCVMAASIGSAFPRRFSHCSQADLERFMEKPRTACLANAPDPDRLVGGPVCGNGFVERGEQCDCGQPQDCQNRCCNATSCQLAEGAECAHGTCCHECRVKPAGTLCRPLKDACDLEEHCDGQQPACPEDVFQENGTPCPGGYCYAGACPTLAQRCQDLWGPGAWAAVDKCYAHSVPPDCRTWTPRSSRSVNKCGVLLCEGGRKPPERGSCSVTADSALCQALVLESGSGYEPVLDGTRCGQEQVCNHKAQCHCHPGWAPPSCAARLPHAHVASRSLLLPVLLPVLLLVVLVLTVAGVVISRKARSPIWRRASGAPAGARAPAPASGPPEPAPATRPIRPSPAPRPTASTVTPKQPPPAPPATMCSPPFPVPVYTQQAPAQLRPAPPPKPLPEQKPKQVVKPTCVPPMPPVKPGPTQVSPSVPRQSPPGSGVVAVVHSAAQLSAPGHLVTATPTASFKCESASPVSMVAVTSAVPCVHRATTSLGELRI</sequence>
<dbReference type="AlphaFoldDB" id="L5KKB6"/>
<evidence type="ECO:0000313" key="9">
    <source>
        <dbReference type="EMBL" id="ELK11787.1"/>
    </source>
</evidence>
<dbReference type="FunCoup" id="L5KKB6">
    <property type="interactions" value="362"/>
</dbReference>
<dbReference type="InterPro" id="IPR001762">
    <property type="entry name" value="Disintegrin_dom"/>
</dbReference>
<reference evidence="10" key="1">
    <citation type="journal article" date="2013" name="Science">
        <title>Comparative analysis of bat genomes provides insight into the evolution of flight and immunity.</title>
        <authorList>
            <person name="Zhang G."/>
            <person name="Cowled C."/>
            <person name="Shi Z."/>
            <person name="Huang Z."/>
            <person name="Bishop-Lilly K.A."/>
            <person name="Fang X."/>
            <person name="Wynne J.W."/>
            <person name="Xiong Z."/>
            <person name="Baker M.L."/>
            <person name="Zhao W."/>
            <person name="Tachedjian M."/>
            <person name="Zhu Y."/>
            <person name="Zhou P."/>
            <person name="Jiang X."/>
            <person name="Ng J."/>
            <person name="Yang L."/>
            <person name="Wu L."/>
            <person name="Xiao J."/>
            <person name="Feng Y."/>
            <person name="Chen Y."/>
            <person name="Sun X."/>
            <person name="Zhang Y."/>
            <person name="Marsh G.A."/>
            <person name="Crameri G."/>
            <person name="Broder C.C."/>
            <person name="Frey K.G."/>
            <person name="Wang L.F."/>
            <person name="Wang J."/>
        </authorList>
    </citation>
    <scope>NUCLEOTIDE SEQUENCE [LARGE SCALE GENOMIC DNA]</scope>
</reference>
<keyword evidence="9" id="KW-0401">Integrin</keyword>
<evidence type="ECO:0000256" key="4">
    <source>
        <dbReference type="PROSITE-ProRule" id="PRU00276"/>
    </source>
</evidence>
<name>L5KKB6_PTEAL</name>
<evidence type="ECO:0000259" key="7">
    <source>
        <dbReference type="PROSITE" id="PS50214"/>
    </source>
</evidence>
<dbReference type="Pfam" id="PF01562">
    <property type="entry name" value="Pep_M12B_propep"/>
    <property type="match status" value="1"/>
</dbReference>
<dbReference type="FunFam" id="3.40.390.10:FF:000002">
    <property type="entry name" value="Disintegrin and metalloproteinase domain-containing protein 22"/>
    <property type="match status" value="1"/>
</dbReference>
<dbReference type="GO" id="GO:0007229">
    <property type="term" value="P:integrin-mediated signaling pathway"/>
    <property type="evidence" value="ECO:0007669"/>
    <property type="project" value="UniProtKB-KW"/>
</dbReference>
<dbReference type="CDD" id="cd04269">
    <property type="entry name" value="ZnMc_adamalysin_II_like"/>
    <property type="match status" value="1"/>
</dbReference>
<evidence type="ECO:0000256" key="3">
    <source>
        <dbReference type="PROSITE-ProRule" id="PRU00068"/>
    </source>
</evidence>
<dbReference type="GO" id="GO:0004222">
    <property type="term" value="F:metalloendopeptidase activity"/>
    <property type="evidence" value="ECO:0007669"/>
    <property type="project" value="InterPro"/>
</dbReference>
<evidence type="ECO:0000313" key="10">
    <source>
        <dbReference type="Proteomes" id="UP000010552"/>
    </source>
</evidence>
<feature type="compositionally biased region" description="Low complexity" evidence="5">
    <location>
        <begin position="797"/>
        <end position="813"/>
    </location>
</feature>
<evidence type="ECO:0000259" key="8">
    <source>
        <dbReference type="PROSITE" id="PS50215"/>
    </source>
</evidence>
<keyword evidence="4" id="KW-0862">Zinc</keyword>
<dbReference type="PROSITE" id="PS50215">
    <property type="entry name" value="ADAM_MEPRO"/>
    <property type="match status" value="1"/>
</dbReference>
<dbReference type="PANTHER" id="PTHR11905">
    <property type="entry name" value="ADAM A DISINTEGRIN AND METALLOPROTEASE DOMAIN"/>
    <property type="match status" value="1"/>
</dbReference>
<keyword evidence="4" id="KW-0479">Metal-binding</keyword>
<comment type="caution">
    <text evidence="4">Lacks conserved residue(s) required for the propagation of feature annotation.</text>
</comment>
<gene>
    <name evidence="9" type="ORF">PAL_GLEAN10008893</name>
</gene>
<feature type="region of interest" description="Disordered" evidence="5">
    <location>
        <begin position="696"/>
        <end position="813"/>
    </location>
</feature>
<feature type="non-terminal residue" evidence="9">
    <location>
        <position position="1"/>
    </location>
</feature>
<feature type="region of interest" description="Disordered" evidence="5">
    <location>
        <begin position="117"/>
        <end position="150"/>
    </location>
</feature>
<dbReference type="SMART" id="SM00050">
    <property type="entry name" value="DISIN"/>
    <property type="match status" value="1"/>
</dbReference>
<dbReference type="InterPro" id="IPR001590">
    <property type="entry name" value="Peptidase_M12B"/>
</dbReference>
<keyword evidence="6" id="KW-0812">Transmembrane</keyword>
<keyword evidence="2 3" id="KW-1015">Disulfide bond</keyword>
<dbReference type="GO" id="GO:0050839">
    <property type="term" value="F:cell adhesion molecule binding"/>
    <property type="evidence" value="ECO:0007669"/>
    <property type="project" value="TreeGrafter"/>
</dbReference>
<dbReference type="PROSITE" id="PS00427">
    <property type="entry name" value="DISINTEGRIN_1"/>
    <property type="match status" value="1"/>
</dbReference>
<feature type="active site" evidence="4">
    <location>
        <position position="359"/>
    </location>
</feature>
<feature type="disulfide bond" evidence="3">
    <location>
        <begin position="490"/>
        <end position="510"/>
    </location>
</feature>
<dbReference type="STRING" id="9402.L5KKB6"/>
<dbReference type="InParanoid" id="L5KKB6"/>
<feature type="compositionally biased region" description="Pro residues" evidence="5">
    <location>
        <begin position="708"/>
        <end position="728"/>
    </location>
</feature>
<proteinExistence type="predicted"/>
<dbReference type="GO" id="GO:0002693">
    <property type="term" value="P:positive regulation of cellular extravasation"/>
    <property type="evidence" value="ECO:0007669"/>
    <property type="project" value="TreeGrafter"/>
</dbReference>
<feature type="domain" description="Peptidase M12B" evidence="8">
    <location>
        <begin position="224"/>
        <end position="424"/>
    </location>
</feature>
<evidence type="ECO:0000256" key="6">
    <source>
        <dbReference type="SAM" id="Phobius"/>
    </source>
</evidence>
<dbReference type="GO" id="GO:0046872">
    <property type="term" value="F:metal ion binding"/>
    <property type="evidence" value="ECO:0007669"/>
    <property type="project" value="UniProtKB-KW"/>
</dbReference>
<dbReference type="FunFam" id="4.10.70.10:FF:000001">
    <property type="entry name" value="Disintegrin and metalloproteinase domain-containing protein 22"/>
    <property type="match status" value="1"/>
</dbReference>
<feature type="compositionally biased region" description="Pro residues" evidence="5">
    <location>
        <begin position="767"/>
        <end position="776"/>
    </location>
</feature>
<dbReference type="InterPro" id="IPR024079">
    <property type="entry name" value="MetalloPept_cat_dom_sf"/>
</dbReference>
<feature type="binding site" evidence="4">
    <location>
        <position position="362"/>
    </location>
    <ligand>
        <name>Zn(2+)</name>
        <dbReference type="ChEBI" id="CHEBI:29105"/>
        <note>catalytic</note>
    </ligand>
</feature>
<organism evidence="9 10">
    <name type="scientific">Pteropus alecto</name>
    <name type="common">Black flying fox</name>
    <dbReference type="NCBI Taxonomy" id="9402"/>
    <lineage>
        <taxon>Eukaryota</taxon>
        <taxon>Metazoa</taxon>
        <taxon>Chordata</taxon>
        <taxon>Craniata</taxon>
        <taxon>Vertebrata</taxon>
        <taxon>Euteleostomi</taxon>
        <taxon>Mammalia</taxon>
        <taxon>Eutheria</taxon>
        <taxon>Laurasiatheria</taxon>
        <taxon>Chiroptera</taxon>
        <taxon>Yinpterochiroptera</taxon>
        <taxon>Pteropodoidea</taxon>
        <taxon>Pteropodidae</taxon>
        <taxon>Pteropodinae</taxon>
        <taxon>Pteropus</taxon>
    </lineage>
</organism>
<dbReference type="GO" id="GO:0022407">
    <property type="term" value="P:regulation of cell-cell adhesion"/>
    <property type="evidence" value="ECO:0007669"/>
    <property type="project" value="TreeGrafter"/>
</dbReference>
<keyword evidence="6" id="KW-0472">Membrane</keyword>
<evidence type="ECO:0000256" key="5">
    <source>
        <dbReference type="SAM" id="MobiDB-lite"/>
    </source>
</evidence>
<accession>L5KKB6</accession>
<dbReference type="Pfam" id="PF08516">
    <property type="entry name" value="ADAM_CR"/>
    <property type="match status" value="1"/>
</dbReference>
<dbReference type="PRINTS" id="PR00289">
    <property type="entry name" value="DISINTEGRIN"/>
</dbReference>
<dbReference type="Gene3D" id="4.10.70.10">
    <property type="entry name" value="Disintegrin domain"/>
    <property type="match status" value="1"/>
</dbReference>
<evidence type="ECO:0000256" key="1">
    <source>
        <dbReference type="ARBA" id="ARBA00004167"/>
    </source>
</evidence>
<dbReference type="GO" id="GO:0006954">
    <property type="term" value="P:inflammatory response"/>
    <property type="evidence" value="ECO:0007669"/>
    <property type="project" value="TreeGrafter"/>
</dbReference>
<dbReference type="SUPFAM" id="SSF55486">
    <property type="entry name" value="Metalloproteases ('zincins'), catalytic domain"/>
    <property type="match status" value="1"/>
</dbReference>
<evidence type="ECO:0000256" key="2">
    <source>
        <dbReference type="ARBA" id="ARBA00023157"/>
    </source>
</evidence>
<feature type="compositionally biased region" description="Pro residues" evidence="5">
    <location>
        <begin position="737"/>
        <end position="754"/>
    </location>
</feature>